<name>A0AA37VE41_9BACT</name>
<proteinExistence type="predicted"/>
<dbReference type="Gene3D" id="3.40.50.410">
    <property type="entry name" value="von Willebrand factor, type A domain"/>
    <property type="match status" value="1"/>
</dbReference>
<gene>
    <name evidence="3" type="ORF">rosag_11120</name>
</gene>
<dbReference type="InterPro" id="IPR002035">
    <property type="entry name" value="VWF_A"/>
</dbReference>
<evidence type="ECO:0000313" key="4">
    <source>
        <dbReference type="Proteomes" id="UP001161325"/>
    </source>
</evidence>
<dbReference type="PANTHER" id="PTHR41248">
    <property type="entry name" value="NORD PROTEIN"/>
    <property type="match status" value="1"/>
</dbReference>
<comment type="caution">
    <text evidence="3">The sequence shown here is derived from an EMBL/GenBank/DDBJ whole genome shotgun (WGS) entry which is preliminary data.</text>
</comment>
<dbReference type="PANTHER" id="PTHR41248:SF1">
    <property type="entry name" value="NORD PROTEIN"/>
    <property type="match status" value="1"/>
</dbReference>
<dbReference type="Proteomes" id="UP001161325">
    <property type="component" value="Unassembled WGS sequence"/>
</dbReference>
<feature type="domain" description="VWFA" evidence="2">
    <location>
        <begin position="460"/>
        <end position="625"/>
    </location>
</feature>
<evidence type="ECO:0000259" key="2">
    <source>
        <dbReference type="PROSITE" id="PS50234"/>
    </source>
</evidence>
<reference evidence="3" key="1">
    <citation type="submission" date="2022-08" db="EMBL/GenBank/DDBJ databases">
        <title>Draft genome sequencing of Roseisolibacter agri AW1220.</title>
        <authorList>
            <person name="Tobiishi Y."/>
            <person name="Tonouchi A."/>
        </authorList>
    </citation>
    <scope>NUCLEOTIDE SEQUENCE</scope>
    <source>
        <strain evidence="3">AW1220</strain>
    </source>
</reference>
<dbReference type="EMBL" id="BRXS01000002">
    <property type="protein sequence ID" value="GLC24599.1"/>
    <property type="molecule type" value="Genomic_DNA"/>
</dbReference>
<evidence type="ECO:0000256" key="1">
    <source>
        <dbReference type="SAM" id="MobiDB-lite"/>
    </source>
</evidence>
<dbReference type="SUPFAM" id="SSF53300">
    <property type="entry name" value="vWA-like"/>
    <property type="match status" value="1"/>
</dbReference>
<dbReference type="CDD" id="cd01454">
    <property type="entry name" value="vWA_norD_type"/>
    <property type="match status" value="1"/>
</dbReference>
<protein>
    <recommendedName>
        <fullName evidence="2">VWFA domain-containing protein</fullName>
    </recommendedName>
</protein>
<dbReference type="PROSITE" id="PS50234">
    <property type="entry name" value="VWFA"/>
    <property type="match status" value="1"/>
</dbReference>
<dbReference type="SMART" id="SM00327">
    <property type="entry name" value="VWA"/>
    <property type="match status" value="1"/>
</dbReference>
<feature type="region of interest" description="Disordered" evidence="1">
    <location>
        <begin position="326"/>
        <end position="350"/>
    </location>
</feature>
<dbReference type="InterPro" id="IPR036465">
    <property type="entry name" value="vWFA_dom_sf"/>
</dbReference>
<dbReference type="InterPro" id="IPR051928">
    <property type="entry name" value="NorD/CobT"/>
</dbReference>
<evidence type="ECO:0000313" key="3">
    <source>
        <dbReference type="EMBL" id="GLC24599.1"/>
    </source>
</evidence>
<sequence>MRIARRLRALRGKLARARPATPRADVVALDDVRRRLELLLTGLHGHPVRVDVLPPARKRGWYERAATALAHAVVPRQVPDHAARALLPTCDDATVRLPRTITGDAAVDATTRYRVLALVQAERLARDAAACLPDADDPLARACYLLREGAATDRAVARRVRGVLPALHALRAEALAARPPVDELPPLVSDVERMVRDALHESALHAGLAVDAAEDDPAASRAWALAESSRLRQSVAGVPNAVGRIARHLAALPTVAHWGRAPRAAFVAPLDDAPAKLRVVADPRDEVSLFPRLALPIPGRTAREADDGEQGDRRAQVAILVRAHDGTEQQAGGSEPQPAVMTSDPTRGDAREPVATIAYPEWDARAGRHQPHGATVLVTPAPEDDGAWAEAALHGHAALVRRIRHRFEPLRARRVRTPRQRHGDELDIAACVEGLADRAAGQPGDDRLYVAVTPARRPLAIALLVDVSGSTDARVSDARDDTRQIIDVEKEAVLLAGEALDALGDPFAVLTFSSRGAHAVRMHVVKSFADRHDAAVRRRVSAMRPSGNTRLGAAVRHASALLARQPAGHRLLLLLSDGRPNDADGYQGRYAVEDARQAIHEARALGVFPYCLTVDREESEYLPQIFGAAGHTVLRRPDQLPLALVGAVRQLLGAGAN</sequence>
<dbReference type="AlphaFoldDB" id="A0AA37VE41"/>
<dbReference type="RefSeq" id="WP_284349045.1">
    <property type="nucleotide sequence ID" value="NZ_BRXS01000002.1"/>
</dbReference>
<organism evidence="3 4">
    <name type="scientific">Roseisolibacter agri</name>
    <dbReference type="NCBI Taxonomy" id="2014610"/>
    <lineage>
        <taxon>Bacteria</taxon>
        <taxon>Pseudomonadati</taxon>
        <taxon>Gemmatimonadota</taxon>
        <taxon>Gemmatimonadia</taxon>
        <taxon>Gemmatimonadales</taxon>
        <taxon>Gemmatimonadaceae</taxon>
        <taxon>Roseisolibacter</taxon>
    </lineage>
</organism>
<dbReference type="Pfam" id="PF00092">
    <property type="entry name" value="VWA"/>
    <property type="match status" value="1"/>
</dbReference>
<keyword evidence="4" id="KW-1185">Reference proteome</keyword>
<accession>A0AA37VE41</accession>